<protein>
    <submittedName>
        <fullName evidence="5">Oxidoreductase, NAD-binding domain protein</fullName>
    </submittedName>
</protein>
<dbReference type="InterPro" id="IPR036291">
    <property type="entry name" value="NAD(P)-bd_dom_sf"/>
</dbReference>
<dbReference type="EMBL" id="CP007026">
    <property type="protein sequence ID" value="AJA92410.1"/>
    <property type="molecule type" value="Genomic_DNA"/>
</dbReference>
<dbReference type="InterPro" id="IPR050984">
    <property type="entry name" value="Gfo/Idh/MocA_domain"/>
</dbReference>
<sequence length="343" mass="38661">MRKMEPLKFGVIGCSRIAKRSVIPAILKSEFTELEIIGSASDGKVKEFAKEFKCKKFGSYEDVFSDDSIDAVYISTPIGTHAELSNRATAAGKHVYVEKSATYSLTNAREMVESAKQNNVRLMEGFMFRFHPQHQKVKELISENKIGQLVAFNGSFGFPAFPEGDIRYNDLKGGGFLNDSGCYPICASRMIFDEEPISVGCTLRYNQADNPVDVKGTSVLIYENNKNASISFGNGNYYQAKYEVWGTDGVISTDRAYSVPPDFTTKINLQYNTENNWEGRKNDTFKIQPKDHFLEILDTFCMEITGTKNSSYNFEDELLKQAKVMEAHRHSSNTEKQVFLSEL</sequence>
<dbReference type="GeneID" id="24816067"/>
<gene>
    <name evidence="5" type="ORF">T478_0168</name>
</gene>
<dbReference type="InterPro" id="IPR000683">
    <property type="entry name" value="Gfo/Idh/MocA-like_OxRdtase_N"/>
</dbReference>
<dbReference type="GO" id="GO:0000166">
    <property type="term" value="F:nucleotide binding"/>
    <property type="evidence" value="ECO:0007669"/>
    <property type="project" value="InterPro"/>
</dbReference>
<reference evidence="5 6" key="1">
    <citation type="journal article" date="2015" name="Proc. Natl. Acad. Sci. U.S.A.">
        <title>Genomic and proteomic characterization of "Candidatus Nitrosopelagicus brevis": An ammonia-oxidizing archaeon from the open ocean.</title>
        <authorList>
            <person name="Santoro A.E."/>
            <person name="Dupont C.L."/>
            <person name="Richter R.A."/>
            <person name="Craig M.T."/>
            <person name="Carini P."/>
            <person name="McIlvin M.R."/>
            <person name="Yang Y."/>
            <person name="Orsi W.D."/>
            <person name="Moran D.M."/>
            <person name="Saito M.A."/>
        </authorList>
    </citation>
    <scope>NUCLEOTIDE SEQUENCE [LARGE SCALE GENOMIC DNA]</scope>
    <source>
        <strain evidence="6">V2</strain>
    </source>
</reference>
<dbReference type="Gene3D" id="3.40.50.720">
    <property type="entry name" value="NAD(P)-binding Rossmann-like Domain"/>
    <property type="match status" value="1"/>
</dbReference>
<evidence type="ECO:0000259" key="3">
    <source>
        <dbReference type="Pfam" id="PF01408"/>
    </source>
</evidence>
<dbReference type="PANTHER" id="PTHR22604:SF105">
    <property type="entry name" value="TRANS-1,2-DIHYDROBENZENE-1,2-DIOL DEHYDROGENASE"/>
    <property type="match status" value="1"/>
</dbReference>
<feature type="domain" description="Gfo/Idh/MocA-like oxidoreductase N-terminal" evidence="3">
    <location>
        <begin position="7"/>
        <end position="126"/>
    </location>
</feature>
<organism evidence="5 6">
    <name type="scientific">Candidatus Nitrosopelagicus brevis</name>
    <dbReference type="NCBI Taxonomy" id="1410606"/>
    <lineage>
        <taxon>Archaea</taxon>
        <taxon>Nitrososphaerota</taxon>
    </lineage>
</organism>
<evidence type="ECO:0000256" key="2">
    <source>
        <dbReference type="ARBA" id="ARBA00023002"/>
    </source>
</evidence>
<dbReference type="InterPro" id="IPR055170">
    <property type="entry name" value="GFO_IDH_MocA-like_dom"/>
</dbReference>
<dbReference type="RefSeq" id="WP_238573609.1">
    <property type="nucleotide sequence ID" value="NZ_CP007026.1"/>
</dbReference>
<dbReference type="GO" id="GO:0016491">
    <property type="term" value="F:oxidoreductase activity"/>
    <property type="evidence" value="ECO:0007669"/>
    <property type="project" value="UniProtKB-KW"/>
</dbReference>
<dbReference type="Proteomes" id="UP000030944">
    <property type="component" value="Chromosome"/>
</dbReference>
<keyword evidence="2" id="KW-0560">Oxidoreductase</keyword>
<dbReference type="PANTHER" id="PTHR22604">
    <property type="entry name" value="OXIDOREDUCTASES"/>
    <property type="match status" value="1"/>
</dbReference>
<dbReference type="SUPFAM" id="SSF55347">
    <property type="entry name" value="Glyceraldehyde-3-phosphate dehydrogenase-like, C-terminal domain"/>
    <property type="match status" value="1"/>
</dbReference>
<dbReference type="SUPFAM" id="SSF51735">
    <property type="entry name" value="NAD(P)-binding Rossmann-fold domains"/>
    <property type="match status" value="1"/>
</dbReference>
<accession>A0A0A7V6V5</accession>
<feature type="domain" description="GFO/IDH/MocA-like oxidoreductase" evidence="4">
    <location>
        <begin position="134"/>
        <end position="251"/>
    </location>
</feature>
<comment type="similarity">
    <text evidence="1">Belongs to the Gfo/Idh/MocA family.</text>
</comment>
<evidence type="ECO:0000256" key="1">
    <source>
        <dbReference type="ARBA" id="ARBA00010928"/>
    </source>
</evidence>
<dbReference type="HOGENOM" id="CLU_023194_1_3_2"/>
<dbReference type="AlphaFoldDB" id="A0A0A7V6V5"/>
<name>A0A0A7V6V5_9ARCH</name>
<dbReference type="KEGG" id="nbv:T478_0168"/>
<evidence type="ECO:0000259" key="4">
    <source>
        <dbReference type="Pfam" id="PF22725"/>
    </source>
</evidence>
<dbReference type="Pfam" id="PF22725">
    <property type="entry name" value="GFO_IDH_MocA_C3"/>
    <property type="match status" value="1"/>
</dbReference>
<evidence type="ECO:0000313" key="5">
    <source>
        <dbReference type="EMBL" id="AJA92410.1"/>
    </source>
</evidence>
<dbReference type="Pfam" id="PF01408">
    <property type="entry name" value="GFO_IDH_MocA"/>
    <property type="match status" value="1"/>
</dbReference>
<evidence type="ECO:0000313" key="6">
    <source>
        <dbReference type="Proteomes" id="UP000030944"/>
    </source>
</evidence>
<dbReference type="STRING" id="1410606.T478_0168"/>
<proteinExistence type="inferred from homology"/>
<dbReference type="Gene3D" id="3.30.360.10">
    <property type="entry name" value="Dihydrodipicolinate Reductase, domain 2"/>
    <property type="match status" value="1"/>
</dbReference>